<keyword evidence="4" id="KW-0812">Transmembrane</keyword>
<evidence type="ECO:0000256" key="4">
    <source>
        <dbReference type="SAM" id="Phobius"/>
    </source>
</evidence>
<feature type="transmembrane region" description="Helical" evidence="4">
    <location>
        <begin position="117"/>
        <end position="134"/>
    </location>
</feature>
<dbReference type="InterPro" id="IPR018062">
    <property type="entry name" value="HTH_AraC-typ_CS"/>
</dbReference>
<dbReference type="OrthoDB" id="345364at2"/>
<evidence type="ECO:0000313" key="8">
    <source>
        <dbReference type="Proteomes" id="UP000231962"/>
    </source>
</evidence>
<dbReference type="PANTHER" id="PTHR43280">
    <property type="entry name" value="ARAC-FAMILY TRANSCRIPTIONAL REGULATOR"/>
    <property type="match status" value="1"/>
</dbReference>
<feature type="transmembrane region" description="Helical" evidence="4">
    <location>
        <begin position="194"/>
        <end position="218"/>
    </location>
</feature>
<keyword evidence="2" id="KW-0238">DNA-binding</keyword>
<dbReference type="Proteomes" id="UP000231990">
    <property type="component" value="Unassembled WGS sequence"/>
</dbReference>
<keyword evidence="3" id="KW-0804">Transcription</keyword>
<feature type="transmembrane region" description="Helical" evidence="4">
    <location>
        <begin position="31"/>
        <end position="50"/>
    </location>
</feature>
<feature type="transmembrane region" description="Helical" evidence="4">
    <location>
        <begin position="86"/>
        <end position="105"/>
    </location>
</feature>
<organism evidence="7 9">
    <name type="scientific">Leptospira perolatii</name>
    <dbReference type="NCBI Taxonomy" id="2023191"/>
    <lineage>
        <taxon>Bacteria</taxon>
        <taxon>Pseudomonadati</taxon>
        <taxon>Spirochaetota</taxon>
        <taxon>Spirochaetia</taxon>
        <taxon>Leptospirales</taxon>
        <taxon>Leptospiraceae</taxon>
        <taxon>Leptospira</taxon>
    </lineage>
</organism>
<dbReference type="GO" id="GO:0003700">
    <property type="term" value="F:DNA-binding transcription factor activity"/>
    <property type="evidence" value="ECO:0007669"/>
    <property type="project" value="InterPro"/>
</dbReference>
<protein>
    <recommendedName>
        <fullName evidence="5">HTH araC/xylS-type domain-containing protein</fullName>
    </recommendedName>
</protein>
<evidence type="ECO:0000313" key="9">
    <source>
        <dbReference type="Proteomes" id="UP000231990"/>
    </source>
</evidence>
<keyword evidence="4" id="KW-0472">Membrane</keyword>
<evidence type="ECO:0000256" key="1">
    <source>
        <dbReference type="ARBA" id="ARBA00023015"/>
    </source>
</evidence>
<dbReference type="Pfam" id="PF12833">
    <property type="entry name" value="HTH_18"/>
    <property type="match status" value="1"/>
</dbReference>
<evidence type="ECO:0000256" key="3">
    <source>
        <dbReference type="ARBA" id="ARBA00023163"/>
    </source>
</evidence>
<name>A0A2M9ZPS0_9LEPT</name>
<feature type="transmembrane region" description="Helical" evidence="4">
    <location>
        <begin position="154"/>
        <end position="173"/>
    </location>
</feature>
<dbReference type="InterPro" id="IPR018060">
    <property type="entry name" value="HTH_AraC"/>
</dbReference>
<dbReference type="EMBL" id="NPDY01000013">
    <property type="protein sequence ID" value="PJZ69053.1"/>
    <property type="molecule type" value="Genomic_DNA"/>
</dbReference>
<dbReference type="InterPro" id="IPR009057">
    <property type="entry name" value="Homeodomain-like_sf"/>
</dbReference>
<evidence type="ECO:0000313" key="6">
    <source>
        <dbReference type="EMBL" id="PJZ69053.1"/>
    </source>
</evidence>
<evidence type="ECO:0000313" key="7">
    <source>
        <dbReference type="EMBL" id="PJZ74078.1"/>
    </source>
</evidence>
<keyword evidence="1" id="KW-0805">Transcription regulation</keyword>
<dbReference type="SMART" id="SM00342">
    <property type="entry name" value="HTH_ARAC"/>
    <property type="match status" value="1"/>
</dbReference>
<comment type="caution">
    <text evidence="7">The sequence shown here is derived from an EMBL/GenBank/DDBJ whole genome shotgun (WGS) entry which is preliminary data.</text>
</comment>
<dbReference type="EMBL" id="NPDZ01000002">
    <property type="protein sequence ID" value="PJZ74078.1"/>
    <property type="molecule type" value="Genomic_DNA"/>
</dbReference>
<dbReference type="GO" id="GO:0043565">
    <property type="term" value="F:sequence-specific DNA binding"/>
    <property type="evidence" value="ECO:0007669"/>
    <property type="project" value="InterPro"/>
</dbReference>
<dbReference type="PROSITE" id="PS01124">
    <property type="entry name" value="HTH_ARAC_FAMILY_2"/>
    <property type="match status" value="1"/>
</dbReference>
<feature type="transmembrane region" description="Helical" evidence="4">
    <location>
        <begin position="224"/>
        <end position="244"/>
    </location>
</feature>
<keyword evidence="8" id="KW-1185">Reference proteome</keyword>
<proteinExistence type="predicted"/>
<sequence>MLCRPSGYGWNQNLRIQENNLDSFRKFFSNSIMHTFLAFGAGLAFLLCLANWRRDKIAAFLFFAVSIVQFHIFLELSGELPNATWLMDLHIPAIFLIGPLAYLYFQNLSGNKIDVLPWIHFIPSILSVLIMLPFYLKSHAAKVEFLEQPQSGDIYMWMIPTLLGSGTVLNFFYPSQLLLKLRRWRGFTPHDKRIVFTPFFTLYATTLVLLLLFVVAQIFFMQLFSIAACGVTTLLCAVFLIHSANADLGISLRRQVSAARYAESRISGIDVDSVVQRMEELMSEERVYLDENLSLGNLAKKLKINSHQLSEILNSRMRKNFRNYVADFRLREAERLLKEESERSVLSIIYSSGFNSKSAFHKLFQEKYGCNPTEFRSQSKPTRIS</sequence>
<evidence type="ECO:0000256" key="2">
    <source>
        <dbReference type="ARBA" id="ARBA00023125"/>
    </source>
</evidence>
<dbReference type="Proteomes" id="UP000231962">
    <property type="component" value="Unassembled WGS sequence"/>
</dbReference>
<feature type="domain" description="HTH araC/xylS-type" evidence="5">
    <location>
        <begin position="272"/>
        <end position="378"/>
    </location>
</feature>
<dbReference type="Gene3D" id="1.10.10.60">
    <property type="entry name" value="Homeodomain-like"/>
    <property type="match status" value="2"/>
</dbReference>
<dbReference type="SUPFAM" id="SSF46689">
    <property type="entry name" value="Homeodomain-like"/>
    <property type="match status" value="1"/>
</dbReference>
<gene>
    <name evidence="6" type="ORF">CH360_13445</name>
    <name evidence="7" type="ORF">CH373_03885</name>
</gene>
<dbReference type="AlphaFoldDB" id="A0A2M9ZPS0"/>
<keyword evidence="4" id="KW-1133">Transmembrane helix</keyword>
<dbReference type="PROSITE" id="PS00041">
    <property type="entry name" value="HTH_ARAC_FAMILY_1"/>
    <property type="match status" value="1"/>
</dbReference>
<dbReference type="PANTHER" id="PTHR43280:SF29">
    <property type="entry name" value="ARAC-FAMILY TRANSCRIPTIONAL REGULATOR"/>
    <property type="match status" value="1"/>
</dbReference>
<feature type="transmembrane region" description="Helical" evidence="4">
    <location>
        <begin position="57"/>
        <end position="74"/>
    </location>
</feature>
<accession>A0A2M9ZPS0</accession>
<evidence type="ECO:0000259" key="5">
    <source>
        <dbReference type="PROSITE" id="PS01124"/>
    </source>
</evidence>
<reference evidence="8 9" key="1">
    <citation type="submission" date="2017-07" db="EMBL/GenBank/DDBJ databases">
        <title>Leptospira spp. isolated from tropical soils.</title>
        <authorList>
            <person name="Thibeaux R."/>
            <person name="Iraola G."/>
            <person name="Ferres I."/>
            <person name="Bierque E."/>
            <person name="Girault D."/>
            <person name="Soupe-Gilbert M.-E."/>
            <person name="Picardeau M."/>
            <person name="Goarant C."/>
        </authorList>
    </citation>
    <scope>NUCLEOTIDE SEQUENCE [LARGE SCALE GENOMIC DNA]</scope>
    <source>
        <strain evidence="7 9">FH1-B-B1</strain>
        <strain evidence="6 8">FH1-B-C1</strain>
    </source>
</reference>